<name>A0A0F9PTS1_9ZZZZ</name>
<gene>
    <name evidence="1" type="ORF">LCGC14_1176380</name>
</gene>
<proteinExistence type="predicted"/>
<evidence type="ECO:0000313" key="1">
    <source>
        <dbReference type="EMBL" id="KKM96607.1"/>
    </source>
</evidence>
<dbReference type="EMBL" id="LAZR01005859">
    <property type="protein sequence ID" value="KKM96607.1"/>
    <property type="molecule type" value="Genomic_DNA"/>
</dbReference>
<dbReference type="AlphaFoldDB" id="A0A0F9PTS1"/>
<reference evidence="1" key="1">
    <citation type="journal article" date="2015" name="Nature">
        <title>Complex archaea that bridge the gap between prokaryotes and eukaryotes.</title>
        <authorList>
            <person name="Spang A."/>
            <person name="Saw J.H."/>
            <person name="Jorgensen S.L."/>
            <person name="Zaremba-Niedzwiedzka K."/>
            <person name="Martijn J."/>
            <person name="Lind A.E."/>
            <person name="van Eijk R."/>
            <person name="Schleper C."/>
            <person name="Guy L."/>
            <person name="Ettema T.J."/>
        </authorList>
    </citation>
    <scope>NUCLEOTIDE SEQUENCE</scope>
</reference>
<comment type="caution">
    <text evidence="1">The sequence shown here is derived from an EMBL/GenBank/DDBJ whole genome shotgun (WGS) entry which is preliminary data.</text>
</comment>
<sequence>MSSCRCCEGAGELNVTEVNTQKVVISSTIIVKIRKF</sequence>
<organism evidence="1">
    <name type="scientific">marine sediment metagenome</name>
    <dbReference type="NCBI Taxonomy" id="412755"/>
    <lineage>
        <taxon>unclassified sequences</taxon>
        <taxon>metagenomes</taxon>
        <taxon>ecological metagenomes</taxon>
    </lineage>
</organism>
<protein>
    <submittedName>
        <fullName evidence="1">Uncharacterized protein</fullName>
    </submittedName>
</protein>
<accession>A0A0F9PTS1</accession>